<keyword evidence="2" id="KW-1185">Reference proteome</keyword>
<accession>A0ABR9QL69</accession>
<proteinExistence type="predicted"/>
<gene>
    <name evidence="1" type="ORF">IMZ08_12720</name>
</gene>
<protein>
    <submittedName>
        <fullName evidence="1">DUF3993 domain-containing protein</fullName>
    </submittedName>
</protein>
<dbReference type="EMBL" id="JADCLJ010000020">
    <property type="protein sequence ID" value="MBE4908924.1"/>
    <property type="molecule type" value="Genomic_DNA"/>
</dbReference>
<evidence type="ECO:0000313" key="2">
    <source>
        <dbReference type="Proteomes" id="UP001516662"/>
    </source>
</evidence>
<dbReference type="Proteomes" id="UP001516662">
    <property type="component" value="Unassembled WGS sequence"/>
</dbReference>
<dbReference type="Pfam" id="PF13158">
    <property type="entry name" value="DUF3993"/>
    <property type="match status" value="1"/>
</dbReference>
<evidence type="ECO:0000313" key="1">
    <source>
        <dbReference type="EMBL" id="MBE4908924.1"/>
    </source>
</evidence>
<sequence length="218" mass="26193">MSVIVLGFLFHHQTVKAQEAFTREEALDFLKDAYKAQTSLGEKYQTYKESRDTLDPYFTDDYAKLFLEENLVYEEEGYTIYGSDFALYYIPFYSYTDDTKFIYDSEKNQIYVYEFFQKPEEGPVDYDDHFETVILVEDEGHWKVNEFVESTKKPAFIKSIEEKSLSKNTLPKTEFRMVPTQDHSYISYQHWGSYFVLQMEYQNQFTYITKKEPLRFLF</sequence>
<reference evidence="1 2" key="1">
    <citation type="submission" date="2020-10" db="EMBL/GenBank/DDBJ databases">
        <title>Bacillus sp. HD4P25, an endophyte from a halophyte.</title>
        <authorList>
            <person name="Sun J.-Q."/>
        </authorList>
    </citation>
    <scope>NUCLEOTIDE SEQUENCE [LARGE SCALE GENOMIC DNA]</scope>
    <source>
        <strain evidence="1 2">YIM 93174</strain>
    </source>
</reference>
<name>A0ABR9QL69_9BACI</name>
<dbReference type="InterPro" id="IPR025056">
    <property type="entry name" value="DUF3993"/>
</dbReference>
<organism evidence="1 2">
    <name type="scientific">Litchfieldia luteola</name>
    <dbReference type="NCBI Taxonomy" id="682179"/>
    <lineage>
        <taxon>Bacteria</taxon>
        <taxon>Bacillati</taxon>
        <taxon>Bacillota</taxon>
        <taxon>Bacilli</taxon>
        <taxon>Bacillales</taxon>
        <taxon>Bacillaceae</taxon>
        <taxon>Litchfieldia</taxon>
    </lineage>
</organism>
<comment type="caution">
    <text evidence="1">The sequence shown here is derived from an EMBL/GenBank/DDBJ whole genome shotgun (WGS) entry which is preliminary data.</text>
</comment>